<dbReference type="InterPro" id="IPR027417">
    <property type="entry name" value="P-loop_NTPase"/>
</dbReference>
<reference evidence="3" key="1">
    <citation type="submission" date="2016-04" db="UniProtKB">
        <authorList>
            <consortium name="WormBaseParasite"/>
        </authorList>
    </citation>
    <scope>IDENTIFICATION</scope>
</reference>
<dbReference type="WBParaSite" id="HNAJ_0000966001-mRNA-1">
    <property type="protein sequence ID" value="HNAJ_0000966001-mRNA-1"/>
    <property type="gene ID" value="HNAJ_0000966001"/>
</dbReference>
<dbReference type="Gene3D" id="3.40.50.300">
    <property type="entry name" value="P-loop containing nucleotide triphosphate hydrolases"/>
    <property type="match status" value="1"/>
</dbReference>
<evidence type="ECO:0000313" key="1">
    <source>
        <dbReference type="EMBL" id="VDO06273.1"/>
    </source>
</evidence>
<protein>
    <submittedName>
        <fullName evidence="3">Adenylate kinase 7</fullName>
    </submittedName>
</protein>
<sequence length="280" mass="31860">MDEITEEEEFDISPRMFVNNLDTFLSGSLAQHLATCKPGLALSEDEMEEEENEVANLVEQESPGTTNLTGYRVVGTLSSPNVLNPPNYVEATLKVSKHPTFEEEEHAKRKPHPLYRRQFEAEQAIYNLGKKHKRKLAIYVIASGIPYGGREDIFEQFFLSISRKFSTGEVRNLNEFDLLRLRDVSKVQVDQLMMDIVINTPTLDEDLQIPWQCEDGIIANIDRLAKEYLEAKNIKPLRILIIGAPFAGKSTIAMALARHYGLHYIHITPVLMEAYLRLVS</sequence>
<reference evidence="1 2" key="2">
    <citation type="submission" date="2018-11" db="EMBL/GenBank/DDBJ databases">
        <authorList>
            <consortium name="Pathogen Informatics"/>
        </authorList>
    </citation>
    <scope>NUCLEOTIDE SEQUENCE [LARGE SCALE GENOMIC DNA]</scope>
</reference>
<gene>
    <name evidence="1" type="ORF">HNAJ_LOCUS9655</name>
</gene>
<organism evidence="3">
    <name type="scientific">Rodentolepis nana</name>
    <name type="common">Dwarf tapeworm</name>
    <name type="synonym">Hymenolepis nana</name>
    <dbReference type="NCBI Taxonomy" id="102285"/>
    <lineage>
        <taxon>Eukaryota</taxon>
        <taxon>Metazoa</taxon>
        <taxon>Spiralia</taxon>
        <taxon>Lophotrochozoa</taxon>
        <taxon>Platyhelminthes</taxon>
        <taxon>Cestoda</taxon>
        <taxon>Eucestoda</taxon>
        <taxon>Cyclophyllidea</taxon>
        <taxon>Hymenolepididae</taxon>
        <taxon>Rodentolepis</taxon>
    </lineage>
</organism>
<dbReference type="STRING" id="102285.A0A158QIM7"/>
<accession>A0A158QIM7</accession>
<keyword evidence="2" id="KW-1185">Reference proteome</keyword>
<dbReference type="AlphaFoldDB" id="A0A158QIM7"/>
<evidence type="ECO:0000313" key="2">
    <source>
        <dbReference type="Proteomes" id="UP000278807"/>
    </source>
</evidence>
<dbReference type="OrthoDB" id="417678at2759"/>
<proteinExistence type="predicted"/>
<evidence type="ECO:0000313" key="3">
    <source>
        <dbReference type="WBParaSite" id="HNAJ_0000966001-mRNA-1"/>
    </source>
</evidence>
<dbReference type="SUPFAM" id="SSF52540">
    <property type="entry name" value="P-loop containing nucleoside triphosphate hydrolases"/>
    <property type="match status" value="1"/>
</dbReference>
<name>A0A158QIM7_RODNA</name>
<dbReference type="Proteomes" id="UP000278807">
    <property type="component" value="Unassembled WGS sequence"/>
</dbReference>
<dbReference type="EMBL" id="UZAE01012698">
    <property type="protein sequence ID" value="VDO06273.1"/>
    <property type="molecule type" value="Genomic_DNA"/>
</dbReference>